<protein>
    <recommendedName>
        <fullName evidence="1">DUF7508 domain-containing protein</fullName>
    </recommendedName>
</protein>
<evidence type="ECO:0000313" key="3">
    <source>
        <dbReference type="Proteomes" id="UP000266745"/>
    </source>
</evidence>
<dbReference type="AlphaFoldDB" id="A0A3G1B2Q6"/>
<proteinExistence type="predicted"/>
<dbReference type="Proteomes" id="UP000266745">
    <property type="component" value="Chromosome"/>
</dbReference>
<name>A0A3G1B2Q6_9ARCH</name>
<gene>
    <name evidence="2" type="ORF">SU86_001165</name>
</gene>
<dbReference type="InterPro" id="IPR055930">
    <property type="entry name" value="DUF7508"/>
</dbReference>
<accession>A0A3G1B2Q6</accession>
<dbReference type="KEGG" id="tah:SU86_001165"/>
<dbReference type="InterPro" id="IPR035901">
    <property type="entry name" value="GIY-YIG_endonuc_sf"/>
</dbReference>
<dbReference type="Gene3D" id="3.40.1440.10">
    <property type="entry name" value="GIY-YIG endonuclease"/>
    <property type="match status" value="1"/>
</dbReference>
<feature type="domain" description="DUF7508" evidence="1">
    <location>
        <begin position="10"/>
        <end position="87"/>
    </location>
</feature>
<dbReference type="Pfam" id="PF24348">
    <property type="entry name" value="DUF7508"/>
    <property type="match status" value="1"/>
</dbReference>
<keyword evidence="3" id="KW-1185">Reference proteome</keyword>
<evidence type="ECO:0000313" key="2">
    <source>
        <dbReference type="EMBL" id="AJZ75221.1"/>
    </source>
</evidence>
<organism evidence="2 3">
    <name type="scientific">Candidatus Nitrosotenuis cloacae</name>
    <dbReference type="NCBI Taxonomy" id="1603555"/>
    <lineage>
        <taxon>Archaea</taxon>
        <taxon>Nitrososphaerota</taxon>
        <taxon>Candidatus Nitrosotenuis</taxon>
    </lineage>
</organism>
<reference evidence="2 3" key="1">
    <citation type="journal article" date="2016" name="Sci. Rep.">
        <title>A novel ammonia-oxidizing archaeon from wastewater treatment plant: Its enrichment, physiological and genomic characteristics.</title>
        <authorList>
            <person name="Li Y."/>
            <person name="Ding K."/>
            <person name="Wen X."/>
            <person name="Zhang B."/>
            <person name="Shen B."/>
            <person name="Yang Y."/>
        </authorList>
    </citation>
    <scope>NUCLEOTIDE SEQUENCE [LARGE SCALE GENOMIC DNA]</scope>
    <source>
        <strain evidence="2 3">SAT1</strain>
    </source>
</reference>
<evidence type="ECO:0000259" key="1">
    <source>
        <dbReference type="Pfam" id="PF24348"/>
    </source>
</evidence>
<sequence length="99" mass="11604">MMADNITWSDWLDYSKEQISKTPQESGVYMMHAAMKILYIGNSDNLRQTILESLNDNCTKDARRFRYSAIINHEEIKTQLLKEYQEKHDGKLPKCMESA</sequence>
<dbReference type="EMBL" id="CP011097">
    <property type="protein sequence ID" value="AJZ75221.1"/>
    <property type="molecule type" value="Genomic_DNA"/>
</dbReference>
<dbReference type="STRING" id="1603555.SU86_001165"/>